<dbReference type="PANTHER" id="PTHR33221">
    <property type="entry name" value="WINGED HELIX-TURN-HELIX TRANSCRIPTIONAL REGULATOR, RRF2 FAMILY"/>
    <property type="match status" value="1"/>
</dbReference>
<dbReference type="RefSeq" id="WP_209859110.1">
    <property type="nucleotide sequence ID" value="NZ_JAGGLD010000001.1"/>
</dbReference>
<evidence type="ECO:0000313" key="1">
    <source>
        <dbReference type="EMBL" id="MBP1999654.1"/>
    </source>
</evidence>
<dbReference type="Pfam" id="PF02082">
    <property type="entry name" value="Rrf2"/>
    <property type="match status" value="1"/>
</dbReference>
<gene>
    <name evidence="1" type="ORF">J2Z69_000673</name>
</gene>
<organism evidence="1 2">
    <name type="scientific">Paenibacillus shirakamiensis</name>
    <dbReference type="NCBI Taxonomy" id="1265935"/>
    <lineage>
        <taxon>Bacteria</taxon>
        <taxon>Bacillati</taxon>
        <taxon>Bacillota</taxon>
        <taxon>Bacilli</taxon>
        <taxon>Bacillales</taxon>
        <taxon>Paenibacillaceae</taxon>
        <taxon>Paenibacillus</taxon>
    </lineage>
</organism>
<dbReference type="InterPro" id="IPR000944">
    <property type="entry name" value="Tscrpt_reg_Rrf2"/>
</dbReference>
<dbReference type="EMBL" id="JAGGLD010000001">
    <property type="protein sequence ID" value="MBP1999654.1"/>
    <property type="molecule type" value="Genomic_DNA"/>
</dbReference>
<reference evidence="1 2" key="1">
    <citation type="submission" date="2021-03" db="EMBL/GenBank/DDBJ databases">
        <title>Genomic Encyclopedia of Type Strains, Phase IV (KMG-IV): sequencing the most valuable type-strain genomes for metagenomic binning, comparative biology and taxonomic classification.</title>
        <authorList>
            <person name="Goeker M."/>
        </authorList>
    </citation>
    <scope>NUCLEOTIDE SEQUENCE [LARGE SCALE GENOMIC DNA]</scope>
    <source>
        <strain evidence="1 2">DSM 26806</strain>
    </source>
</reference>
<protein>
    <submittedName>
        <fullName evidence="1">Rrf2 family protein</fullName>
    </submittedName>
</protein>
<dbReference type="Gene3D" id="1.10.10.10">
    <property type="entry name" value="Winged helix-like DNA-binding domain superfamily/Winged helix DNA-binding domain"/>
    <property type="match status" value="1"/>
</dbReference>
<dbReference type="PROSITE" id="PS51197">
    <property type="entry name" value="HTH_RRF2_2"/>
    <property type="match status" value="1"/>
</dbReference>
<dbReference type="InterPro" id="IPR036390">
    <property type="entry name" value="WH_DNA-bd_sf"/>
</dbReference>
<sequence length="158" mass="18046">MKLSNAYIQSIAIVVMLAELPEGVNLKSIELSNRMKVSHTYLQKIAKKLKDAEIITSEASKNGGYSLNKSVKEISFYDLFVVIESQDSFLEQVNYDVIYTMFHSETLVAQYGELAKQIFLEAENSFKNSLKNHFISEVVPLDKNGNFLEINWKKLLNE</sequence>
<accession>A0ABS4JD70</accession>
<evidence type="ECO:0000313" key="2">
    <source>
        <dbReference type="Proteomes" id="UP001519288"/>
    </source>
</evidence>
<dbReference type="SUPFAM" id="SSF46785">
    <property type="entry name" value="Winged helix' DNA-binding domain"/>
    <property type="match status" value="1"/>
</dbReference>
<name>A0ABS4JD70_9BACL</name>
<dbReference type="Proteomes" id="UP001519288">
    <property type="component" value="Unassembled WGS sequence"/>
</dbReference>
<dbReference type="InterPro" id="IPR036388">
    <property type="entry name" value="WH-like_DNA-bd_sf"/>
</dbReference>
<keyword evidence="2" id="KW-1185">Reference proteome</keyword>
<comment type="caution">
    <text evidence="1">The sequence shown here is derived from an EMBL/GenBank/DDBJ whole genome shotgun (WGS) entry which is preliminary data.</text>
</comment>
<proteinExistence type="predicted"/>
<dbReference type="PANTHER" id="PTHR33221:SF9">
    <property type="entry name" value="RRF2 FAMILY PROTEIN"/>
    <property type="match status" value="1"/>
</dbReference>